<proteinExistence type="predicted"/>
<dbReference type="RefSeq" id="WP_236704748.1">
    <property type="nucleotide sequence ID" value="NZ_BCMS01000001.1"/>
</dbReference>
<evidence type="ECO:0000313" key="2">
    <source>
        <dbReference type="Proteomes" id="UP000056209"/>
    </source>
</evidence>
<keyword evidence="2" id="KW-1185">Reference proteome</keyword>
<accession>A0A100HKZ1</accession>
<dbReference type="Proteomes" id="UP000056209">
    <property type="component" value="Unassembled WGS sequence"/>
</dbReference>
<organism evidence="1 2">
    <name type="scientific">Deinococcus grandis</name>
    <dbReference type="NCBI Taxonomy" id="57498"/>
    <lineage>
        <taxon>Bacteria</taxon>
        <taxon>Thermotogati</taxon>
        <taxon>Deinococcota</taxon>
        <taxon>Deinococci</taxon>
        <taxon>Deinococcales</taxon>
        <taxon>Deinococcaceae</taxon>
        <taxon>Deinococcus</taxon>
    </lineage>
</organism>
<protein>
    <submittedName>
        <fullName evidence="1">Uncharacterized protein</fullName>
    </submittedName>
</protein>
<name>A0A100HKZ1_9DEIO</name>
<reference evidence="2" key="1">
    <citation type="submission" date="2015-11" db="EMBL/GenBank/DDBJ databases">
        <title>Draft Genome Sequence of the Radioresistant Bacterium Deinococcus grandis, Isolated from Freshwater Fish in Japan.</title>
        <authorList>
            <person name="Satoh K."/>
            <person name="Onodera T."/>
            <person name="Omoso K."/>
            <person name="Takeda-Yano K."/>
            <person name="Katayama T."/>
            <person name="Oono Y."/>
            <person name="Narumi I."/>
        </authorList>
    </citation>
    <scope>NUCLEOTIDE SEQUENCE [LARGE SCALE GENOMIC DNA]</scope>
    <source>
        <strain evidence="2">ATCC 43672</strain>
    </source>
</reference>
<dbReference type="AlphaFoldDB" id="A0A100HKZ1"/>
<gene>
    <name evidence="1" type="ORF">DEIGR_102687</name>
</gene>
<comment type="caution">
    <text evidence="1">The sequence shown here is derived from an EMBL/GenBank/DDBJ whole genome shotgun (WGS) entry which is preliminary data.</text>
</comment>
<sequence length="80" mass="8731">MTDTADPTPQARMNALYHRLVTGIRTNAERDLRLACAAGNAADQARAQARLDTLNAALGIYEGAHRAAHGTRPWPREPRP</sequence>
<dbReference type="EMBL" id="BCMS01000001">
    <property type="protein sequence ID" value="GAQ22660.1"/>
    <property type="molecule type" value="Genomic_DNA"/>
</dbReference>
<evidence type="ECO:0000313" key="1">
    <source>
        <dbReference type="EMBL" id="GAQ22660.1"/>
    </source>
</evidence>